<dbReference type="AlphaFoldDB" id="A0A6G1CJK6"/>
<evidence type="ECO:0000313" key="3">
    <source>
        <dbReference type="Proteomes" id="UP000479710"/>
    </source>
</evidence>
<organism evidence="2 3">
    <name type="scientific">Oryza meyeriana var. granulata</name>
    <dbReference type="NCBI Taxonomy" id="110450"/>
    <lineage>
        <taxon>Eukaryota</taxon>
        <taxon>Viridiplantae</taxon>
        <taxon>Streptophyta</taxon>
        <taxon>Embryophyta</taxon>
        <taxon>Tracheophyta</taxon>
        <taxon>Spermatophyta</taxon>
        <taxon>Magnoliopsida</taxon>
        <taxon>Liliopsida</taxon>
        <taxon>Poales</taxon>
        <taxon>Poaceae</taxon>
        <taxon>BOP clade</taxon>
        <taxon>Oryzoideae</taxon>
        <taxon>Oryzeae</taxon>
        <taxon>Oryzinae</taxon>
        <taxon>Oryza</taxon>
        <taxon>Oryza meyeriana</taxon>
    </lineage>
</organism>
<dbReference type="EMBL" id="SPHZ02000009">
    <property type="protein sequence ID" value="KAF0899944.1"/>
    <property type="molecule type" value="Genomic_DNA"/>
</dbReference>
<feature type="compositionally biased region" description="Basic and acidic residues" evidence="1">
    <location>
        <begin position="20"/>
        <end position="33"/>
    </location>
</feature>
<keyword evidence="3" id="KW-1185">Reference proteome</keyword>
<reference evidence="2 3" key="1">
    <citation type="submission" date="2019-11" db="EMBL/GenBank/DDBJ databases">
        <title>Whole genome sequence of Oryza granulata.</title>
        <authorList>
            <person name="Li W."/>
        </authorList>
    </citation>
    <scope>NUCLEOTIDE SEQUENCE [LARGE SCALE GENOMIC DNA]</scope>
    <source>
        <strain evidence="3">cv. Menghai</strain>
        <tissue evidence="2">Leaf</tissue>
    </source>
</reference>
<accession>A0A6G1CJK6</accession>
<protein>
    <submittedName>
        <fullName evidence="2">Uncharacterized protein</fullName>
    </submittedName>
</protein>
<proteinExistence type="predicted"/>
<evidence type="ECO:0000256" key="1">
    <source>
        <dbReference type="SAM" id="MobiDB-lite"/>
    </source>
</evidence>
<evidence type="ECO:0000313" key="2">
    <source>
        <dbReference type="EMBL" id="KAF0899944.1"/>
    </source>
</evidence>
<sequence>MSQCEEWDKFCDLSHMRKNRKAVETTEDFHSETEDTPTNEEEIEFESDQEDVVPIMEYGEEGEKDNDD</sequence>
<feature type="compositionally biased region" description="Acidic residues" evidence="1">
    <location>
        <begin position="34"/>
        <end position="51"/>
    </location>
</feature>
<dbReference type="OrthoDB" id="694809at2759"/>
<comment type="caution">
    <text evidence="2">The sequence shown here is derived from an EMBL/GenBank/DDBJ whole genome shotgun (WGS) entry which is preliminary data.</text>
</comment>
<feature type="region of interest" description="Disordered" evidence="1">
    <location>
        <begin position="20"/>
        <end position="68"/>
    </location>
</feature>
<dbReference type="Proteomes" id="UP000479710">
    <property type="component" value="Unassembled WGS sequence"/>
</dbReference>
<name>A0A6G1CJK6_9ORYZ</name>
<feature type="compositionally biased region" description="Acidic residues" evidence="1">
    <location>
        <begin position="58"/>
        <end position="68"/>
    </location>
</feature>
<gene>
    <name evidence="2" type="ORF">E2562_025890</name>
</gene>